<organism evidence="1 2">
    <name type="scientific">Entomophthora muscae</name>
    <dbReference type="NCBI Taxonomy" id="34485"/>
    <lineage>
        <taxon>Eukaryota</taxon>
        <taxon>Fungi</taxon>
        <taxon>Fungi incertae sedis</taxon>
        <taxon>Zoopagomycota</taxon>
        <taxon>Entomophthoromycotina</taxon>
        <taxon>Entomophthoromycetes</taxon>
        <taxon>Entomophthorales</taxon>
        <taxon>Entomophthoraceae</taxon>
        <taxon>Entomophthora</taxon>
    </lineage>
</organism>
<gene>
    <name evidence="1" type="ORF">DSO57_1005048</name>
</gene>
<name>A0ACC2UHG1_9FUNG</name>
<accession>A0ACC2UHG1</accession>
<sequence length="64" mass="7415">MDFEQAQFRAFEATFNGEVQGCFFHSRQALIKHHKSKKKLLEKDLNDVEEKCLFAAAVVSLTPW</sequence>
<comment type="caution">
    <text evidence="1">The sequence shown here is derived from an EMBL/GenBank/DDBJ whole genome shotgun (WGS) entry which is preliminary data.</text>
</comment>
<dbReference type="Proteomes" id="UP001165960">
    <property type="component" value="Unassembled WGS sequence"/>
</dbReference>
<proteinExistence type="predicted"/>
<protein>
    <submittedName>
        <fullName evidence="1">Uncharacterized protein</fullName>
    </submittedName>
</protein>
<evidence type="ECO:0000313" key="2">
    <source>
        <dbReference type="Proteomes" id="UP001165960"/>
    </source>
</evidence>
<keyword evidence="2" id="KW-1185">Reference proteome</keyword>
<reference evidence="1" key="1">
    <citation type="submission" date="2022-04" db="EMBL/GenBank/DDBJ databases">
        <title>Genome of the entomopathogenic fungus Entomophthora muscae.</title>
        <authorList>
            <person name="Elya C."/>
            <person name="Lovett B.R."/>
            <person name="Lee E."/>
            <person name="Macias A.M."/>
            <person name="Hajek A.E."/>
            <person name="De Bivort B.L."/>
            <person name="Kasson M.T."/>
            <person name="De Fine Licht H.H."/>
            <person name="Stajich J.E."/>
        </authorList>
    </citation>
    <scope>NUCLEOTIDE SEQUENCE</scope>
    <source>
        <strain evidence="1">Berkeley</strain>
    </source>
</reference>
<dbReference type="EMBL" id="QTSX02000723">
    <property type="protein sequence ID" value="KAJ9086344.1"/>
    <property type="molecule type" value="Genomic_DNA"/>
</dbReference>
<evidence type="ECO:0000313" key="1">
    <source>
        <dbReference type="EMBL" id="KAJ9086344.1"/>
    </source>
</evidence>